<evidence type="ECO:0000313" key="10">
    <source>
        <dbReference type="EMBL" id="KAK3056920.1"/>
    </source>
</evidence>
<evidence type="ECO:0000256" key="5">
    <source>
        <dbReference type="ARBA" id="ARBA00022729"/>
    </source>
</evidence>
<protein>
    <recommendedName>
        <fullName evidence="8">Alpha-L-arabinofuranosidase</fullName>
        <ecNumber evidence="8">3.2.1.55</ecNumber>
    </recommendedName>
</protein>
<dbReference type="EMBL" id="JAWDJX010000004">
    <property type="protein sequence ID" value="KAK3056920.1"/>
    <property type="molecule type" value="Genomic_DNA"/>
</dbReference>
<dbReference type="AlphaFoldDB" id="A0AAJ0GG58"/>
<feature type="compositionally biased region" description="Basic and acidic residues" evidence="9">
    <location>
        <begin position="44"/>
        <end position="64"/>
    </location>
</feature>
<dbReference type="Proteomes" id="UP001271007">
    <property type="component" value="Unassembled WGS sequence"/>
</dbReference>
<feature type="compositionally biased region" description="Polar residues" evidence="9">
    <location>
        <begin position="248"/>
        <end position="276"/>
    </location>
</feature>
<keyword evidence="4 8" id="KW-0964">Secreted</keyword>
<dbReference type="GO" id="GO:0046373">
    <property type="term" value="P:L-arabinose metabolic process"/>
    <property type="evidence" value="ECO:0007669"/>
    <property type="project" value="UniProtKB-UniRule"/>
</dbReference>
<sequence>MSNPASTNRDTQTSSPPQSLSSSADGYPQSSDEPAAGQGSAVEPAERRTGRDQSTRIDSRDVNVESKQPIVAQRKHRRKRKANSDLKGPPAKSYRRLLDRTLETTHSTAERAEHLPPSQIGSSYWSGAEKEAFFAAVVTRGPDDLHGLANAVVTKSQAEIRAYVLLLRDQSNLLDERNSSHLEIAADVPAVFEIVGHCEDVLARGANHLARYTFQEEVEAEQRKFGRRWLMDEAWAAEIESDLEVPRSSEQADSTSPGSTGNSADVPPSNATNQSIEEGEPSLSRAQSSPSGSIPPSTHANLDFLELFAPFNFLQLSRTVFMNGRGEDNWQTKDDTIDNEVATTPAIFLSAMDAFHSIAVDATRKLVQTTLIQASSRIRARDCDSSPDAVVTASDVKVATSLLEWPDWKTYWAKAPRRLSLDVHSEAKQYRDGRQTFKTGVQLMCHEIEAALGLRRAEDLQGLSKDQQQDSATGMNDPGTTSGVEDDSSSESLSDEVSDPEWDDPEPDEEHFLESLDMQASQAEAHRILDVLQRGRSPSTDQKTEDPSIVQYNGQYHVFFSTAQSSGYNLGYTHFSDFSQASQAPFYYLDQSGIGTGYRAAPQVFYFAPQKLWYLVYQNGNAAYSTNSDISNPQGWSAPKTFYSSVPSTIANNLGGGSWVDMWVICDSNYCHLFSSDDNGHLYLSQTSLSSFPNGMSQPVIALQDTSNKYNLFEASNVYWTGSQYLLLVEAIGSDGFRYFRSWTSTSLGGSWNPLANTETHPFASHYNVNFPSGAWTTSIGHGEMIRTNVDQTMTIPSSGLRYLYQGDSPTASGDYNSLPWRLGLLTQT</sequence>
<dbReference type="PANTHER" id="PTHR40631:SF2">
    <property type="entry name" value="ALPHA-L-ARABINOFURANOSIDASE"/>
    <property type="match status" value="1"/>
</dbReference>
<dbReference type="EC" id="3.2.1.55" evidence="8"/>
<dbReference type="GO" id="GO:0045493">
    <property type="term" value="P:xylan catabolic process"/>
    <property type="evidence" value="ECO:0007669"/>
    <property type="project" value="UniProtKB-UniRule"/>
</dbReference>
<dbReference type="Pfam" id="PF03664">
    <property type="entry name" value="Glyco_hydro_62"/>
    <property type="match status" value="1"/>
</dbReference>
<evidence type="ECO:0000256" key="1">
    <source>
        <dbReference type="ARBA" id="ARBA00001462"/>
    </source>
</evidence>
<gene>
    <name evidence="10" type="ORF">LTR09_001958</name>
</gene>
<evidence type="ECO:0000256" key="9">
    <source>
        <dbReference type="SAM" id="MobiDB-lite"/>
    </source>
</evidence>
<evidence type="ECO:0000256" key="8">
    <source>
        <dbReference type="RuleBase" id="RU368117"/>
    </source>
</evidence>
<dbReference type="InterPro" id="IPR023296">
    <property type="entry name" value="Glyco_hydro_beta-prop_sf"/>
</dbReference>
<evidence type="ECO:0000256" key="3">
    <source>
        <dbReference type="ARBA" id="ARBA00007396"/>
    </source>
</evidence>
<keyword evidence="5 8" id="KW-0732">Signal</keyword>
<keyword evidence="6 8" id="KW-0378">Hydrolase</keyword>
<dbReference type="Gene3D" id="2.115.10.20">
    <property type="entry name" value="Glycosyl hydrolase domain, family 43"/>
    <property type="match status" value="1"/>
</dbReference>
<dbReference type="PANTHER" id="PTHR40631">
    <property type="entry name" value="ALPHA-L-ARABINOFURANOSIDASE AXHA-2-RELATED"/>
    <property type="match status" value="1"/>
</dbReference>
<accession>A0AAJ0GG58</accession>
<proteinExistence type="inferred from homology"/>
<keyword evidence="7 8" id="KW-0326">Glycosidase</keyword>
<reference evidence="10" key="1">
    <citation type="submission" date="2023-04" db="EMBL/GenBank/DDBJ databases">
        <title>Black Yeasts Isolated from many extreme environments.</title>
        <authorList>
            <person name="Coleine C."/>
            <person name="Stajich J.E."/>
            <person name="Selbmann L."/>
        </authorList>
    </citation>
    <scope>NUCLEOTIDE SEQUENCE</scope>
    <source>
        <strain evidence="10">CCFEE 5312</strain>
    </source>
</reference>
<dbReference type="CDD" id="cd08987">
    <property type="entry name" value="GH62"/>
    <property type="match status" value="1"/>
</dbReference>
<evidence type="ECO:0000256" key="2">
    <source>
        <dbReference type="ARBA" id="ARBA00004613"/>
    </source>
</evidence>
<feature type="compositionally biased region" description="Polar residues" evidence="9">
    <location>
        <begin position="284"/>
        <end position="296"/>
    </location>
</feature>
<keyword evidence="11" id="KW-1185">Reference proteome</keyword>
<dbReference type="GO" id="GO:0005576">
    <property type="term" value="C:extracellular region"/>
    <property type="evidence" value="ECO:0007669"/>
    <property type="project" value="UniProtKB-SubCell"/>
</dbReference>
<comment type="catalytic activity">
    <reaction evidence="1 8">
        <text>Hydrolysis of terminal non-reducing alpha-L-arabinofuranoside residues in alpha-L-arabinosides.</text>
        <dbReference type="EC" id="3.2.1.55"/>
    </reaction>
</comment>
<feature type="compositionally biased region" description="Low complexity" evidence="9">
    <location>
        <begin position="11"/>
        <end position="23"/>
    </location>
</feature>
<feature type="region of interest" description="Disordered" evidence="9">
    <location>
        <begin position="463"/>
        <end position="509"/>
    </location>
</feature>
<dbReference type="InterPro" id="IPR005193">
    <property type="entry name" value="GH62_arabinosidase"/>
</dbReference>
<evidence type="ECO:0000313" key="11">
    <source>
        <dbReference type="Proteomes" id="UP001271007"/>
    </source>
</evidence>
<dbReference type="GO" id="GO:0046556">
    <property type="term" value="F:alpha-L-arabinofuranosidase activity"/>
    <property type="evidence" value="ECO:0007669"/>
    <property type="project" value="UniProtKB-UniRule"/>
</dbReference>
<dbReference type="SUPFAM" id="SSF75005">
    <property type="entry name" value="Arabinanase/levansucrase/invertase"/>
    <property type="match status" value="1"/>
</dbReference>
<feature type="compositionally biased region" description="Polar residues" evidence="9">
    <location>
        <begin position="464"/>
        <end position="481"/>
    </location>
</feature>
<comment type="similarity">
    <text evidence="3 8">Belongs to the glycosyl hydrolase 62 family.</text>
</comment>
<feature type="region of interest" description="Disordered" evidence="9">
    <location>
        <begin position="241"/>
        <end position="296"/>
    </location>
</feature>
<comment type="subcellular location">
    <subcellularLocation>
        <location evidence="2 8">Secreted</location>
    </subcellularLocation>
</comment>
<name>A0AAJ0GG58_9PEZI</name>
<comment type="caution">
    <text evidence="10">The sequence shown here is derived from an EMBL/GenBank/DDBJ whole genome shotgun (WGS) entry which is preliminary data.</text>
</comment>
<comment type="function">
    <text evidence="8">Alpha-L-arabinofuranosidase involved in the hydrolysis of xylan, a major structural heterogeneous polysaccharide found in plant biomass representing the second most abundant polysaccharide in the biosphere, after cellulose.</text>
</comment>
<evidence type="ECO:0000256" key="7">
    <source>
        <dbReference type="ARBA" id="ARBA00023295"/>
    </source>
</evidence>
<organism evidence="10 11">
    <name type="scientific">Extremus antarcticus</name>
    <dbReference type="NCBI Taxonomy" id="702011"/>
    <lineage>
        <taxon>Eukaryota</taxon>
        <taxon>Fungi</taxon>
        <taxon>Dikarya</taxon>
        <taxon>Ascomycota</taxon>
        <taxon>Pezizomycotina</taxon>
        <taxon>Dothideomycetes</taxon>
        <taxon>Dothideomycetidae</taxon>
        <taxon>Mycosphaerellales</taxon>
        <taxon>Extremaceae</taxon>
        <taxon>Extremus</taxon>
    </lineage>
</organism>
<feature type="region of interest" description="Disordered" evidence="9">
    <location>
        <begin position="1"/>
        <end position="97"/>
    </location>
</feature>
<evidence type="ECO:0000256" key="6">
    <source>
        <dbReference type="ARBA" id="ARBA00022801"/>
    </source>
</evidence>
<evidence type="ECO:0000256" key="4">
    <source>
        <dbReference type="ARBA" id="ARBA00022525"/>
    </source>
</evidence>
<feature type="compositionally biased region" description="Acidic residues" evidence="9">
    <location>
        <begin position="484"/>
        <end position="509"/>
    </location>
</feature>
<feature type="compositionally biased region" description="Polar residues" evidence="9">
    <location>
        <begin position="1"/>
        <end position="10"/>
    </location>
</feature>